<reference evidence="1" key="1">
    <citation type="journal article" date="2011" name="Environ. Microbiol.">
        <title>Time-series analyses of Monterey Bay coastal microbial picoplankton using a 'genome proxy' microarray.</title>
        <authorList>
            <person name="Rich V.I."/>
            <person name="Pham V.D."/>
            <person name="Eppley J."/>
            <person name="Shi Y."/>
            <person name="DeLong E.F."/>
        </authorList>
    </citation>
    <scope>NUCLEOTIDE SEQUENCE</scope>
</reference>
<organism evidence="1">
    <name type="scientific">uncultured Sphingobacteriales bacterium HF0010_19H17</name>
    <dbReference type="NCBI Taxonomy" id="710990"/>
    <lineage>
        <taxon>Bacteria</taxon>
        <taxon>Pseudomonadati</taxon>
        <taxon>Bacteroidota</taxon>
        <taxon>Sphingobacteriia</taxon>
        <taxon>Sphingobacteriales</taxon>
        <taxon>environmental samples</taxon>
    </lineage>
</organism>
<dbReference type="AlphaFoldDB" id="E0XRD7"/>
<protein>
    <submittedName>
        <fullName evidence="1">Uncharacterized protein</fullName>
    </submittedName>
</protein>
<evidence type="ECO:0000313" key="1">
    <source>
        <dbReference type="EMBL" id="ADI16978.1"/>
    </source>
</evidence>
<dbReference type="EMBL" id="GU474851">
    <property type="protein sequence ID" value="ADI16978.1"/>
    <property type="molecule type" value="Genomic_DNA"/>
</dbReference>
<proteinExistence type="predicted"/>
<name>E0XRD7_9SPHI</name>
<sequence>MVLCLQHSGLPHSEIHGLMLMCSSPQLIAAYHVLLRLCEPRHPPYALNYFSRKFFYYRVSSLNMSMNFIPYGYG</sequence>
<accession>E0XRD7</accession>